<proteinExistence type="inferred from homology"/>
<accession>A0A3S9ADI5</accession>
<protein>
    <submittedName>
        <fullName evidence="6">LysR family transcriptional regulator</fullName>
    </submittedName>
</protein>
<keyword evidence="2" id="KW-0805">Transcription regulation</keyword>
<keyword evidence="4" id="KW-0804">Transcription</keyword>
<evidence type="ECO:0000256" key="2">
    <source>
        <dbReference type="ARBA" id="ARBA00023015"/>
    </source>
</evidence>
<dbReference type="InterPro" id="IPR036390">
    <property type="entry name" value="WH_DNA-bd_sf"/>
</dbReference>
<dbReference type="OrthoDB" id="9803735at2"/>
<dbReference type="SUPFAM" id="SSF53850">
    <property type="entry name" value="Periplasmic binding protein-like II"/>
    <property type="match status" value="1"/>
</dbReference>
<reference evidence="7" key="1">
    <citation type="submission" date="2018-12" db="EMBL/GenBank/DDBJ databases">
        <title>Genome sequence of Peanibacillus sp.</title>
        <authorList>
            <person name="Subramani G."/>
            <person name="Srinivasan S."/>
            <person name="Kim M.K."/>
        </authorList>
    </citation>
    <scope>NUCLEOTIDE SEQUENCE [LARGE SCALE GENOMIC DNA]</scope>
    <source>
        <strain evidence="7">18JY67-1</strain>
    </source>
</reference>
<dbReference type="AlphaFoldDB" id="A0A3S9ADI5"/>
<feature type="domain" description="HTH lysR-type" evidence="5">
    <location>
        <begin position="1"/>
        <end position="58"/>
    </location>
</feature>
<dbReference type="KEGG" id="palb:EJC50_15710"/>
<keyword evidence="7" id="KW-1185">Reference proteome</keyword>
<dbReference type="Gene3D" id="3.40.190.10">
    <property type="entry name" value="Periplasmic binding protein-like II"/>
    <property type="match status" value="2"/>
</dbReference>
<dbReference type="GO" id="GO:0003700">
    <property type="term" value="F:DNA-binding transcription factor activity"/>
    <property type="evidence" value="ECO:0007669"/>
    <property type="project" value="InterPro"/>
</dbReference>
<dbReference type="InterPro" id="IPR000847">
    <property type="entry name" value="LysR_HTH_N"/>
</dbReference>
<name>A0A3S9ADI5_9BACL</name>
<evidence type="ECO:0000259" key="5">
    <source>
        <dbReference type="PROSITE" id="PS50931"/>
    </source>
</evidence>
<gene>
    <name evidence="6" type="ORF">EJC50_15710</name>
</gene>
<dbReference type="InterPro" id="IPR005119">
    <property type="entry name" value="LysR_subst-bd"/>
</dbReference>
<dbReference type="PANTHER" id="PTHR30126">
    <property type="entry name" value="HTH-TYPE TRANSCRIPTIONAL REGULATOR"/>
    <property type="match status" value="1"/>
</dbReference>
<evidence type="ECO:0000256" key="1">
    <source>
        <dbReference type="ARBA" id="ARBA00009437"/>
    </source>
</evidence>
<dbReference type="InterPro" id="IPR036388">
    <property type="entry name" value="WH-like_DNA-bd_sf"/>
</dbReference>
<dbReference type="SUPFAM" id="SSF46785">
    <property type="entry name" value="Winged helix' DNA-binding domain"/>
    <property type="match status" value="1"/>
</dbReference>
<dbReference type="PROSITE" id="PS50931">
    <property type="entry name" value="HTH_LYSR"/>
    <property type="match status" value="1"/>
</dbReference>
<dbReference type="Pfam" id="PF03466">
    <property type="entry name" value="LysR_substrate"/>
    <property type="match status" value="1"/>
</dbReference>
<dbReference type="Pfam" id="PF00126">
    <property type="entry name" value="HTH_1"/>
    <property type="match status" value="1"/>
</dbReference>
<organism evidence="6 7">
    <name type="scientific">Paenibacillus albus</name>
    <dbReference type="NCBI Taxonomy" id="2495582"/>
    <lineage>
        <taxon>Bacteria</taxon>
        <taxon>Bacillati</taxon>
        <taxon>Bacillota</taxon>
        <taxon>Bacilli</taxon>
        <taxon>Bacillales</taxon>
        <taxon>Paenibacillaceae</taxon>
        <taxon>Paenibacillus</taxon>
    </lineage>
</organism>
<keyword evidence="3" id="KW-0238">DNA-binding</keyword>
<comment type="similarity">
    <text evidence="1">Belongs to the LysR transcriptional regulatory family.</text>
</comment>
<evidence type="ECO:0000256" key="4">
    <source>
        <dbReference type="ARBA" id="ARBA00023163"/>
    </source>
</evidence>
<dbReference type="EMBL" id="CP034437">
    <property type="protein sequence ID" value="AZN43735.1"/>
    <property type="molecule type" value="Genomic_DNA"/>
</dbReference>
<dbReference type="Proteomes" id="UP000272528">
    <property type="component" value="Chromosome"/>
</dbReference>
<dbReference type="GO" id="GO:0000976">
    <property type="term" value="F:transcription cis-regulatory region binding"/>
    <property type="evidence" value="ECO:0007669"/>
    <property type="project" value="TreeGrafter"/>
</dbReference>
<evidence type="ECO:0000313" key="7">
    <source>
        <dbReference type="Proteomes" id="UP000272528"/>
    </source>
</evidence>
<dbReference type="Gene3D" id="1.10.10.10">
    <property type="entry name" value="Winged helix-like DNA-binding domain superfamily/Winged helix DNA-binding domain"/>
    <property type="match status" value="1"/>
</dbReference>
<evidence type="ECO:0000313" key="6">
    <source>
        <dbReference type="EMBL" id="AZN43735.1"/>
    </source>
</evidence>
<evidence type="ECO:0000256" key="3">
    <source>
        <dbReference type="ARBA" id="ARBA00023125"/>
    </source>
</evidence>
<dbReference type="PANTHER" id="PTHR30126:SF40">
    <property type="entry name" value="HTH-TYPE TRANSCRIPTIONAL REGULATOR GLTR"/>
    <property type="match status" value="1"/>
</dbReference>
<sequence>MNLYGLIVFHHVATTGSVTRAAEALSISQPAVTAHVRNMAAELGVTLLAPRGRGILLTEAGERLAAHASRMFALEQDIVRDMSAFRDGTVGRLRIAATSLPANFLLPEPIAAFKRDFPEVSVIMETRNANDAMEALYQYEADIAVIGGRGEAREELTQLVLLEDELWFVASRAHALAGQTVSLGELFKEPFIMREEGSSARERLLALCRIHGAAIPETAIQVSGVHESLHAVEAGLGISFVSSLEARRAILRGELARIQVAGGAELLNPIVLYTRAGEKLPPAAQQFVDVMLRQMNSVSN</sequence>